<dbReference type="InterPro" id="IPR011042">
    <property type="entry name" value="6-blade_b-propeller_TolB-like"/>
</dbReference>
<dbReference type="EMBL" id="CP080764">
    <property type="protein sequence ID" value="QYY41425.1"/>
    <property type="molecule type" value="Genomic_DNA"/>
</dbReference>
<feature type="signal peptide" evidence="1">
    <location>
        <begin position="1"/>
        <end position="26"/>
    </location>
</feature>
<proteinExistence type="predicted"/>
<reference evidence="2 5" key="2">
    <citation type="submission" date="2021-08" db="EMBL/GenBank/DDBJ databases">
        <title>Complete genome sequence of the strain Aneurinibacillus thermoaerophilus CCM 8960.</title>
        <authorList>
            <person name="Musilova J."/>
            <person name="Kourilova X."/>
            <person name="Pernicova I."/>
            <person name="Bezdicek M."/>
            <person name="Lengerova M."/>
            <person name="Obruca S."/>
            <person name="Sedlar K."/>
        </authorList>
    </citation>
    <scope>NUCLEOTIDE SEQUENCE [LARGE SCALE GENOMIC DNA]</scope>
    <source>
        <strain evidence="2 5">CCM 8960</strain>
    </source>
</reference>
<evidence type="ECO:0008006" key="6">
    <source>
        <dbReference type="Google" id="ProtNLM"/>
    </source>
</evidence>
<dbReference type="OrthoDB" id="9774911at2"/>
<dbReference type="EMBL" id="FNDE01000018">
    <property type="protein sequence ID" value="SDH25016.1"/>
    <property type="molecule type" value="Genomic_DNA"/>
</dbReference>
<organism evidence="3 4">
    <name type="scientific">Aneurinibacillus thermoaerophilus</name>
    <dbReference type="NCBI Taxonomy" id="143495"/>
    <lineage>
        <taxon>Bacteria</taxon>
        <taxon>Bacillati</taxon>
        <taxon>Bacillota</taxon>
        <taxon>Bacilli</taxon>
        <taxon>Bacillales</taxon>
        <taxon>Paenibacillaceae</taxon>
        <taxon>Aneurinibacillus group</taxon>
        <taxon>Aneurinibacillus</taxon>
    </lineage>
</organism>
<protein>
    <recommendedName>
        <fullName evidence="6">WD40-like Beta Propeller Repeat</fullName>
    </recommendedName>
</protein>
<dbReference type="AlphaFoldDB" id="A0A1G8AW68"/>
<gene>
    <name evidence="2" type="ORF">K3F53_10750</name>
    <name evidence="3" type="ORF">SAMN04489735_101844</name>
</gene>
<reference evidence="3 4" key="1">
    <citation type="submission" date="2016-10" db="EMBL/GenBank/DDBJ databases">
        <authorList>
            <person name="de Groot N.N."/>
        </authorList>
    </citation>
    <scope>NUCLEOTIDE SEQUENCE [LARGE SCALE GENOMIC DNA]</scope>
    <source>
        <strain evidence="3 4">L 420-91</strain>
    </source>
</reference>
<dbReference type="SUPFAM" id="SSF69304">
    <property type="entry name" value="Tricorn protease N-terminal domain"/>
    <property type="match status" value="1"/>
</dbReference>
<accession>A0A1G8AW68</accession>
<feature type="chain" id="PRO_5039060763" description="WD40-like Beta Propeller Repeat" evidence="1">
    <location>
        <begin position="27"/>
        <end position="443"/>
    </location>
</feature>
<evidence type="ECO:0000313" key="4">
    <source>
        <dbReference type="Proteomes" id="UP000198956"/>
    </source>
</evidence>
<evidence type="ECO:0000313" key="3">
    <source>
        <dbReference type="EMBL" id="SDH25016.1"/>
    </source>
</evidence>
<dbReference type="PANTHER" id="PTHR36842">
    <property type="entry name" value="PROTEIN TOLB HOMOLOG"/>
    <property type="match status" value="1"/>
</dbReference>
<dbReference type="Gene3D" id="2.120.10.30">
    <property type="entry name" value="TolB, C-terminal domain"/>
    <property type="match status" value="2"/>
</dbReference>
<sequence length="443" mass="49632">MFYKLRIFLLICLFMLLVSVSISAVAAANSPARVQQAYFPAKVVFVNQHSLWFVNGYQAGAQPVPLTKKGIASPIGWSSTGEWFAYMWEEKEDYDHTKELWVVNPTKKIWRLVEKDADIIEGHQAWSPTGAMIAYMTSHFSKPEDKRYSSIKVANLKGDKPVITAIVSDRPYVEDFTWHPDGKSLTVSYMRTEQHPMTVERVALDGTSSVLFNIGETKKAEEEIYSSAIVGMKWSPDGEYLAYFIRPNSGSMSADANDIEAINIKTKQRIALGGGLKYPAWFAWSPDSTQLAYIDGEGREAVSDKALCIFDTKSGKIVQAGQKGTADIQPVWSPSSPARLLFIRGPVTKWNDYQNRRIWQRTSDGNEQAVTSAARTVTDYHAVPLADGKGFLFLRSSLSKQPVGSLYFQSFSASKPVEWIRGIDWNPGYYGNFLPATFSVYQD</sequence>
<dbReference type="Proteomes" id="UP000198956">
    <property type="component" value="Unassembled WGS sequence"/>
</dbReference>
<evidence type="ECO:0000313" key="2">
    <source>
        <dbReference type="EMBL" id="QYY41425.1"/>
    </source>
</evidence>
<evidence type="ECO:0000313" key="5">
    <source>
        <dbReference type="Proteomes" id="UP000826616"/>
    </source>
</evidence>
<dbReference type="PANTHER" id="PTHR36842:SF1">
    <property type="entry name" value="PROTEIN TOLB"/>
    <property type="match status" value="1"/>
</dbReference>
<dbReference type="Proteomes" id="UP000826616">
    <property type="component" value="Chromosome"/>
</dbReference>
<dbReference type="GeneID" id="97141848"/>
<keyword evidence="1" id="KW-0732">Signal</keyword>
<name>A0A1G8AW68_ANETH</name>
<dbReference type="RefSeq" id="WP_091260608.1">
    <property type="nucleotide sequence ID" value="NZ_CP080764.1"/>
</dbReference>
<keyword evidence="5" id="KW-1185">Reference proteome</keyword>
<evidence type="ECO:0000256" key="1">
    <source>
        <dbReference type="SAM" id="SignalP"/>
    </source>
</evidence>